<evidence type="ECO:0000256" key="1">
    <source>
        <dbReference type="SAM" id="Coils"/>
    </source>
</evidence>
<dbReference type="Gene3D" id="3.30.460.10">
    <property type="entry name" value="Beta Polymerase, domain 2"/>
    <property type="match status" value="1"/>
</dbReference>
<evidence type="ECO:0000313" key="2">
    <source>
        <dbReference type="EMBL" id="TPN86806.1"/>
    </source>
</evidence>
<accession>A0A504J7G6</accession>
<name>A0A504J7G6_9FLAO</name>
<reference evidence="2 3" key="1">
    <citation type="submission" date="2019-06" db="EMBL/GenBank/DDBJ databases">
        <authorList>
            <person name="Meng X."/>
        </authorList>
    </citation>
    <scope>NUCLEOTIDE SEQUENCE [LARGE SCALE GENOMIC DNA]</scope>
    <source>
        <strain evidence="2 3">M625</strain>
    </source>
</reference>
<sequence length="176" mass="21071">MLIQEYQGEWLKNFSKLKRVFENNILTKDIKIEHIGSTSIKGLAAKPIIDIDIVYEKPESFEEIKISLKKLGYYHNGNQGIHGRKVFKRKKKEENHIILDSIKHHLYVCQINSSELQRHMIFRNYLRENEKERAEYEKLKYKIAEMTNQNRKEYAKLKEVMAKEFVESIIQKSKEK</sequence>
<comment type="caution">
    <text evidence="2">The sequence shown here is derived from an EMBL/GenBank/DDBJ whole genome shotgun (WGS) entry which is preliminary data.</text>
</comment>
<gene>
    <name evidence="2" type="ORF">FHK87_04165</name>
</gene>
<organism evidence="2 3">
    <name type="scientific">Aquimarina algicola</name>
    <dbReference type="NCBI Taxonomy" id="2589995"/>
    <lineage>
        <taxon>Bacteria</taxon>
        <taxon>Pseudomonadati</taxon>
        <taxon>Bacteroidota</taxon>
        <taxon>Flavobacteriia</taxon>
        <taxon>Flavobacteriales</taxon>
        <taxon>Flavobacteriaceae</taxon>
        <taxon>Aquimarina</taxon>
    </lineage>
</organism>
<keyword evidence="3" id="KW-1185">Reference proteome</keyword>
<evidence type="ECO:0000313" key="3">
    <source>
        <dbReference type="Proteomes" id="UP000315540"/>
    </source>
</evidence>
<dbReference type="Pfam" id="PF04229">
    <property type="entry name" value="GrpB"/>
    <property type="match status" value="1"/>
</dbReference>
<keyword evidence="1" id="KW-0175">Coiled coil</keyword>
<dbReference type="SUPFAM" id="SSF81301">
    <property type="entry name" value="Nucleotidyltransferase"/>
    <property type="match status" value="1"/>
</dbReference>
<dbReference type="AlphaFoldDB" id="A0A504J7G6"/>
<dbReference type="PANTHER" id="PTHR34822:SF1">
    <property type="entry name" value="GRPB FAMILY PROTEIN"/>
    <property type="match status" value="1"/>
</dbReference>
<proteinExistence type="predicted"/>
<dbReference type="PANTHER" id="PTHR34822">
    <property type="entry name" value="GRPB DOMAIN PROTEIN (AFU_ORTHOLOGUE AFUA_1G01530)"/>
    <property type="match status" value="1"/>
</dbReference>
<dbReference type="EMBL" id="VFWZ01000002">
    <property type="protein sequence ID" value="TPN86806.1"/>
    <property type="molecule type" value="Genomic_DNA"/>
</dbReference>
<dbReference type="InterPro" id="IPR007344">
    <property type="entry name" value="GrpB/CoaE"/>
</dbReference>
<dbReference type="Proteomes" id="UP000315540">
    <property type="component" value="Unassembled WGS sequence"/>
</dbReference>
<dbReference type="RefSeq" id="WP_140590221.1">
    <property type="nucleotide sequence ID" value="NZ_VFWZ01000002.1"/>
</dbReference>
<feature type="coiled-coil region" evidence="1">
    <location>
        <begin position="122"/>
        <end position="163"/>
    </location>
</feature>
<protein>
    <submittedName>
        <fullName evidence="2">GrpB family protein</fullName>
    </submittedName>
</protein>
<dbReference type="OrthoDB" id="9799092at2"/>
<dbReference type="InterPro" id="IPR043519">
    <property type="entry name" value="NT_sf"/>
</dbReference>